<keyword evidence="3" id="KW-0067">ATP-binding</keyword>
<dbReference type="GO" id="GO:0005524">
    <property type="term" value="F:ATP binding"/>
    <property type="evidence" value="ECO:0007669"/>
    <property type="project" value="UniProtKB-KW"/>
</dbReference>
<reference evidence="5" key="1">
    <citation type="submission" date="2018-05" db="EMBL/GenBank/DDBJ databases">
        <authorList>
            <person name="Lanie J.A."/>
            <person name="Ng W.-L."/>
            <person name="Kazmierczak K.M."/>
            <person name="Andrzejewski T.M."/>
            <person name="Davidsen T.M."/>
            <person name="Wayne K.J."/>
            <person name="Tettelin H."/>
            <person name="Glass J.I."/>
            <person name="Rusch D."/>
            <person name="Podicherti R."/>
            <person name="Tsui H.-C.T."/>
            <person name="Winkler M.E."/>
        </authorList>
    </citation>
    <scope>NUCLEOTIDE SEQUENCE</scope>
</reference>
<dbReference type="GO" id="GO:0055085">
    <property type="term" value="P:transmembrane transport"/>
    <property type="evidence" value="ECO:0007669"/>
    <property type="project" value="UniProtKB-ARBA"/>
</dbReference>
<dbReference type="SMART" id="SM00382">
    <property type="entry name" value="AAA"/>
    <property type="match status" value="1"/>
</dbReference>
<dbReference type="GO" id="GO:0015833">
    <property type="term" value="P:peptide transport"/>
    <property type="evidence" value="ECO:0007669"/>
    <property type="project" value="InterPro"/>
</dbReference>
<dbReference type="AlphaFoldDB" id="A0A382JW29"/>
<dbReference type="PANTHER" id="PTHR43776">
    <property type="entry name" value="TRANSPORT ATP-BINDING PROTEIN"/>
    <property type="match status" value="1"/>
</dbReference>
<dbReference type="Pfam" id="PF00005">
    <property type="entry name" value="ABC_tran"/>
    <property type="match status" value="1"/>
</dbReference>
<feature type="domain" description="ABC transporter" evidence="4">
    <location>
        <begin position="6"/>
        <end position="256"/>
    </location>
</feature>
<dbReference type="EMBL" id="UINC01077010">
    <property type="protein sequence ID" value="SVC16724.1"/>
    <property type="molecule type" value="Genomic_DNA"/>
</dbReference>
<keyword evidence="1" id="KW-0813">Transport</keyword>
<dbReference type="PROSITE" id="PS00211">
    <property type="entry name" value="ABC_TRANSPORTER_1"/>
    <property type="match status" value="1"/>
</dbReference>
<dbReference type="NCBIfam" id="TIGR01727">
    <property type="entry name" value="oligo_HPY"/>
    <property type="match status" value="1"/>
</dbReference>
<keyword evidence="2" id="KW-0547">Nucleotide-binding</keyword>
<protein>
    <recommendedName>
        <fullName evidence="4">ABC transporter domain-containing protein</fullName>
    </recommendedName>
</protein>
<dbReference type="InterPro" id="IPR050319">
    <property type="entry name" value="ABC_transp_ATP-bind"/>
</dbReference>
<dbReference type="InterPro" id="IPR013563">
    <property type="entry name" value="Oligopep_ABC_C"/>
</dbReference>
<dbReference type="InterPro" id="IPR017871">
    <property type="entry name" value="ABC_transporter-like_CS"/>
</dbReference>
<gene>
    <name evidence="5" type="ORF">METZ01_LOCUS269578</name>
</gene>
<evidence type="ECO:0000259" key="4">
    <source>
        <dbReference type="PROSITE" id="PS50893"/>
    </source>
</evidence>
<accession>A0A382JW29</accession>
<dbReference type="FunFam" id="3.40.50.300:FF:000016">
    <property type="entry name" value="Oligopeptide ABC transporter ATP-binding component"/>
    <property type="match status" value="1"/>
</dbReference>
<proteinExistence type="predicted"/>
<evidence type="ECO:0000256" key="2">
    <source>
        <dbReference type="ARBA" id="ARBA00022741"/>
    </source>
</evidence>
<name>A0A382JW29_9ZZZZ</name>
<dbReference type="InterPro" id="IPR027417">
    <property type="entry name" value="P-loop_NTPase"/>
</dbReference>
<dbReference type="PROSITE" id="PS50893">
    <property type="entry name" value="ABC_TRANSPORTER_2"/>
    <property type="match status" value="1"/>
</dbReference>
<dbReference type="GO" id="GO:0016887">
    <property type="term" value="F:ATP hydrolysis activity"/>
    <property type="evidence" value="ECO:0007669"/>
    <property type="project" value="InterPro"/>
</dbReference>
<dbReference type="InterPro" id="IPR003439">
    <property type="entry name" value="ABC_transporter-like_ATP-bd"/>
</dbReference>
<evidence type="ECO:0000256" key="1">
    <source>
        <dbReference type="ARBA" id="ARBA00022448"/>
    </source>
</evidence>
<evidence type="ECO:0000256" key="3">
    <source>
        <dbReference type="ARBA" id="ARBA00022840"/>
    </source>
</evidence>
<dbReference type="CDD" id="cd03257">
    <property type="entry name" value="ABC_NikE_OppD_transporters"/>
    <property type="match status" value="1"/>
</dbReference>
<dbReference type="SUPFAM" id="SSF52540">
    <property type="entry name" value="P-loop containing nucleoside triphosphate hydrolases"/>
    <property type="match status" value="1"/>
</dbReference>
<dbReference type="Gene3D" id="3.40.50.300">
    <property type="entry name" value="P-loop containing nucleotide triphosphate hydrolases"/>
    <property type="match status" value="1"/>
</dbReference>
<dbReference type="InterPro" id="IPR003593">
    <property type="entry name" value="AAA+_ATPase"/>
</dbReference>
<evidence type="ECO:0000313" key="5">
    <source>
        <dbReference type="EMBL" id="SVC16724.1"/>
    </source>
</evidence>
<dbReference type="Pfam" id="PF08352">
    <property type="entry name" value="oligo_HPY"/>
    <property type="match status" value="1"/>
</dbReference>
<organism evidence="5">
    <name type="scientific">marine metagenome</name>
    <dbReference type="NCBI Taxonomy" id="408172"/>
    <lineage>
        <taxon>unclassified sequences</taxon>
        <taxon>metagenomes</taxon>
        <taxon>ecological metagenomes</taxon>
    </lineage>
</organism>
<sequence length="321" mass="36517">MASPLLLVKNLIKYFRNPNSNFSIKDKWIKAVDGVTFEIYPGETVGIVGESGCGKSTLGRTIVGLNKPNSGEIYFLGEDLLKMSEYSRKKLSKKMQIIFQDPAGSLNPRRTIEETLMDPFSIHGLYEKSERKEIIKELIVDVGLDLYHLDRYPHELSGGQKQRVGIARALAMKPEFIICDEPVSALDVSVQAQIINLFQDMKKKFSFSSLFISHDLSVIYHISDRIMVMYLGSIVEIASYKEIYKDPLHPYTQLLIKSNPILDLEGKKNNYLINSEISPNSKKLIGCNFSDRCPMVFEICKQKRPLLKGKNTKHFVACHLY</sequence>